<dbReference type="InterPro" id="IPR050298">
    <property type="entry name" value="Gram-neg_bact_OMP"/>
</dbReference>
<evidence type="ECO:0000256" key="4">
    <source>
        <dbReference type="SAM" id="SignalP"/>
    </source>
</evidence>
<feature type="signal peptide" evidence="4">
    <location>
        <begin position="1"/>
        <end position="25"/>
    </location>
</feature>
<dbReference type="PANTHER" id="PTHR34501:SF2">
    <property type="entry name" value="OUTER MEMBRANE PORIN F-RELATED"/>
    <property type="match status" value="1"/>
</dbReference>
<accession>E8M0L7</accession>
<dbReference type="eggNOG" id="COG3203">
    <property type="taxonomic scope" value="Bacteria"/>
</dbReference>
<proteinExistence type="predicted"/>
<dbReference type="Gene3D" id="2.40.160.10">
    <property type="entry name" value="Porin"/>
    <property type="match status" value="1"/>
</dbReference>
<dbReference type="STRING" id="945543.VIBR0546_09629"/>
<dbReference type="InterPro" id="IPR023614">
    <property type="entry name" value="Porin_dom_sf"/>
</dbReference>
<dbReference type="Proteomes" id="UP000004371">
    <property type="component" value="Unassembled WGS sequence"/>
</dbReference>
<comment type="caution">
    <text evidence="6">The sequence shown here is derived from an EMBL/GenBank/DDBJ whole genome shotgun (WGS) entry which is preliminary data.</text>
</comment>
<keyword evidence="2 4" id="KW-0732">Signal</keyword>
<keyword evidence="3" id="KW-0472">Membrane</keyword>
<feature type="domain" description="Porin" evidence="5">
    <location>
        <begin position="12"/>
        <end position="327"/>
    </location>
</feature>
<dbReference type="InterPro" id="IPR033900">
    <property type="entry name" value="Gram_neg_porin_domain"/>
</dbReference>
<comment type="subcellular location">
    <subcellularLocation>
        <location evidence="1">Cell outer membrane</location>
        <topology evidence="1">Multi-pass membrane protein</topology>
    </subcellularLocation>
</comment>
<protein>
    <submittedName>
        <fullName evidence="6">Putative chitoporin</fullName>
    </submittedName>
</protein>
<evidence type="ECO:0000256" key="2">
    <source>
        <dbReference type="ARBA" id="ARBA00022729"/>
    </source>
</evidence>
<feature type="chain" id="PRO_5003227582" evidence="4">
    <location>
        <begin position="26"/>
        <end position="346"/>
    </location>
</feature>
<name>E8M0L7_9VIBR</name>
<dbReference type="GO" id="GO:0015288">
    <property type="term" value="F:porin activity"/>
    <property type="evidence" value="ECO:0007669"/>
    <property type="project" value="InterPro"/>
</dbReference>
<evidence type="ECO:0000313" key="6">
    <source>
        <dbReference type="EMBL" id="EGA63542.1"/>
    </source>
</evidence>
<dbReference type="SUPFAM" id="SSF56935">
    <property type="entry name" value="Porins"/>
    <property type="match status" value="1"/>
</dbReference>
<dbReference type="GO" id="GO:0009279">
    <property type="term" value="C:cell outer membrane"/>
    <property type="evidence" value="ECO:0007669"/>
    <property type="project" value="UniProtKB-SubCell"/>
</dbReference>
<organism evidence="6 7">
    <name type="scientific">Vibrio brasiliensis LMG 20546</name>
    <dbReference type="NCBI Taxonomy" id="945543"/>
    <lineage>
        <taxon>Bacteria</taxon>
        <taxon>Pseudomonadati</taxon>
        <taxon>Pseudomonadota</taxon>
        <taxon>Gammaproteobacteria</taxon>
        <taxon>Vibrionales</taxon>
        <taxon>Vibrionaceae</taxon>
        <taxon>Vibrio</taxon>
        <taxon>Vibrio oreintalis group</taxon>
    </lineage>
</organism>
<evidence type="ECO:0000256" key="3">
    <source>
        <dbReference type="ARBA" id="ARBA00023136"/>
    </source>
</evidence>
<dbReference type="EMBL" id="AEVS01000116">
    <property type="protein sequence ID" value="EGA63542.1"/>
    <property type="molecule type" value="Genomic_DNA"/>
</dbReference>
<dbReference type="AlphaFoldDB" id="E8M0L7"/>
<dbReference type="Pfam" id="PF13609">
    <property type="entry name" value="Porin_4"/>
    <property type="match status" value="1"/>
</dbReference>
<dbReference type="OrthoDB" id="8173690at2"/>
<dbReference type="CDD" id="cd00342">
    <property type="entry name" value="gram_neg_porins"/>
    <property type="match status" value="1"/>
</dbReference>
<gene>
    <name evidence="6" type="ORF">VIBR0546_09629</name>
</gene>
<dbReference type="PANTHER" id="PTHR34501">
    <property type="entry name" value="PROTEIN YDDL-RELATED"/>
    <property type="match status" value="1"/>
</dbReference>
<sequence length="346" mass="37061">MDKMFKRTLLGAAVASVAFSGSALAKPATETVDLYGQIAISIAQNANNTAGADKPIVMDNESRIGVRGAAQFERGPKIIWQLEGGNVGDDGSGSGLGVRDTYGGFDFDQGGKLYFGRVLTPLFEVIDGYTGQSSGAGFTTGNTGNVNYDRQPNMIRYDSANLGGFSFDLAVGRGEEEIEGSNVYSGSAQFTAGVATFKAAYEHNNDRPLADNIHGESNAYIAGVNLDFDNMGFHMAYLNAEIQADPTNDNTTVTPGYNKKSQDAIKLGAYYTGVEHWTFNLNYAANSDVETDGVKATKNTTAITGQAMYSIDPAAVVYLRLVHQEDETTAGTESDLGWRVGMEYYF</sequence>
<evidence type="ECO:0000259" key="5">
    <source>
        <dbReference type="Pfam" id="PF13609"/>
    </source>
</evidence>
<dbReference type="RefSeq" id="WP_006881626.1">
    <property type="nucleotide sequence ID" value="NZ_AEVS01000116.1"/>
</dbReference>
<evidence type="ECO:0000313" key="7">
    <source>
        <dbReference type="Proteomes" id="UP000004371"/>
    </source>
</evidence>
<reference evidence="6 7" key="1">
    <citation type="journal article" date="2012" name="Int. J. Syst. Evol. Microbiol.">
        <title>Vibrio caribbeanicus sp. nov., isolated from the marine sponge Scleritoderma cyanea.</title>
        <authorList>
            <person name="Hoffmann M."/>
            <person name="Monday S.R."/>
            <person name="Allard M.W."/>
            <person name="Strain E.A."/>
            <person name="Whittaker P."/>
            <person name="Naum M."/>
            <person name="McCarthy P.J."/>
            <person name="Lopez J.V."/>
            <person name="Fischer M."/>
            <person name="Brown E.W."/>
        </authorList>
    </citation>
    <scope>NUCLEOTIDE SEQUENCE [LARGE SCALE GENOMIC DNA]</scope>
    <source>
        <strain evidence="6 7">LMG 20546</strain>
    </source>
</reference>
<keyword evidence="7" id="KW-1185">Reference proteome</keyword>
<evidence type="ECO:0000256" key="1">
    <source>
        <dbReference type="ARBA" id="ARBA00004571"/>
    </source>
</evidence>